<keyword evidence="2" id="KW-1185">Reference proteome</keyword>
<proteinExistence type="predicted"/>
<evidence type="ECO:0000313" key="1">
    <source>
        <dbReference type="EMBL" id="KPV43149.1"/>
    </source>
</evidence>
<dbReference type="Proteomes" id="UP000050482">
    <property type="component" value="Unassembled WGS sequence"/>
</dbReference>
<comment type="caution">
    <text evidence="1">The sequence shown here is derived from an EMBL/GenBank/DDBJ whole genome shotgun (WGS) entry which is preliminary data.</text>
</comment>
<protein>
    <submittedName>
        <fullName evidence="1">Uncharacterized protein</fullName>
    </submittedName>
</protein>
<name>A0A0N8PP26_9BACL</name>
<dbReference type="PATRIC" id="fig|471514.4.peg.3434"/>
<dbReference type="STRING" id="471514.AN477_13735"/>
<gene>
    <name evidence="1" type="ORF">AN477_13735</name>
</gene>
<accession>A0A0N8PP26</accession>
<sequence length="211" mass="23334">MRDEGEHMTSTVECLDGREGIIESVLTKSKCPCCGRKMEMSIFVNLDSERPLQISWGCLECTSMEQSGGRQDLSMAVPGISRAQKLDSILYITKYLTDYAQSSNKLCALNDLLQVVAVEGIRLSYLDLASTGTLLGVFFQSDGVPYIMLDQGLKARPMEHVEVLAEEVGRYIAHKATSINNDGDAANQEIFALRWAVHYLSSVPDMIERAS</sequence>
<organism evidence="1 2">
    <name type="scientific">Alicyclobacillus ferrooxydans</name>
    <dbReference type="NCBI Taxonomy" id="471514"/>
    <lineage>
        <taxon>Bacteria</taxon>
        <taxon>Bacillati</taxon>
        <taxon>Bacillota</taxon>
        <taxon>Bacilli</taxon>
        <taxon>Bacillales</taxon>
        <taxon>Alicyclobacillaceae</taxon>
        <taxon>Alicyclobacillus</taxon>
    </lineage>
</organism>
<dbReference type="EMBL" id="LJCO01000056">
    <property type="protein sequence ID" value="KPV43149.1"/>
    <property type="molecule type" value="Genomic_DNA"/>
</dbReference>
<dbReference type="AlphaFoldDB" id="A0A0N8PP26"/>
<reference evidence="1 2" key="1">
    <citation type="submission" date="2015-09" db="EMBL/GenBank/DDBJ databases">
        <title>Draft genome sequence of Alicyclobacillus ferrooxydans DSM 22381.</title>
        <authorList>
            <person name="Hemp J."/>
        </authorList>
    </citation>
    <scope>NUCLEOTIDE SEQUENCE [LARGE SCALE GENOMIC DNA]</scope>
    <source>
        <strain evidence="1 2">TC-34</strain>
    </source>
</reference>
<evidence type="ECO:0000313" key="2">
    <source>
        <dbReference type="Proteomes" id="UP000050482"/>
    </source>
</evidence>